<evidence type="ECO:0000313" key="2">
    <source>
        <dbReference type="EMBL" id="GAA3377763.1"/>
    </source>
</evidence>
<evidence type="ECO:0000313" key="3">
    <source>
        <dbReference type="Proteomes" id="UP001499990"/>
    </source>
</evidence>
<organism evidence="2 3">
    <name type="scientific">Streptomyces sannanensis</name>
    <dbReference type="NCBI Taxonomy" id="285536"/>
    <lineage>
        <taxon>Bacteria</taxon>
        <taxon>Bacillati</taxon>
        <taxon>Actinomycetota</taxon>
        <taxon>Actinomycetes</taxon>
        <taxon>Kitasatosporales</taxon>
        <taxon>Streptomycetaceae</taxon>
        <taxon>Streptomyces</taxon>
    </lineage>
</organism>
<gene>
    <name evidence="2" type="ORF">GCM10020367_54730</name>
</gene>
<dbReference type="Proteomes" id="UP001499990">
    <property type="component" value="Unassembled WGS sequence"/>
</dbReference>
<accession>A0ABP6SIH6</accession>
<comment type="caution">
    <text evidence="2">The sequence shown here is derived from an EMBL/GenBank/DDBJ whole genome shotgun (WGS) entry which is preliminary data.</text>
</comment>
<sequence length="85" mass="9526">MPRTHDGGSAACTAIAVAGRQKQRQDAERERLGDGGVDHDVVFARDGFELYRGEAGGPPDPERVSARWRTMRTRLHLPEDFRIHD</sequence>
<reference evidence="3" key="1">
    <citation type="journal article" date="2019" name="Int. J. Syst. Evol. Microbiol.">
        <title>The Global Catalogue of Microorganisms (GCM) 10K type strain sequencing project: providing services to taxonomists for standard genome sequencing and annotation.</title>
        <authorList>
            <consortium name="The Broad Institute Genomics Platform"/>
            <consortium name="The Broad Institute Genome Sequencing Center for Infectious Disease"/>
            <person name="Wu L."/>
            <person name="Ma J."/>
        </authorList>
    </citation>
    <scope>NUCLEOTIDE SEQUENCE [LARGE SCALE GENOMIC DNA]</scope>
    <source>
        <strain evidence="3">JCM 9651</strain>
    </source>
</reference>
<feature type="region of interest" description="Disordered" evidence="1">
    <location>
        <begin position="1"/>
        <end position="36"/>
    </location>
</feature>
<name>A0ABP6SIH6_9ACTN</name>
<feature type="compositionally biased region" description="Basic and acidic residues" evidence="1">
    <location>
        <begin position="23"/>
        <end position="36"/>
    </location>
</feature>
<dbReference type="RefSeq" id="WP_345042406.1">
    <property type="nucleotide sequence ID" value="NZ_BAAAYL010000001.1"/>
</dbReference>
<protein>
    <submittedName>
        <fullName evidence="2">Uncharacterized protein</fullName>
    </submittedName>
</protein>
<dbReference type="EMBL" id="BAAAYL010000001">
    <property type="protein sequence ID" value="GAA3377763.1"/>
    <property type="molecule type" value="Genomic_DNA"/>
</dbReference>
<keyword evidence="3" id="KW-1185">Reference proteome</keyword>
<evidence type="ECO:0000256" key="1">
    <source>
        <dbReference type="SAM" id="MobiDB-lite"/>
    </source>
</evidence>
<proteinExistence type="predicted"/>